<organism evidence="1 2">
    <name type="scientific">Saccharopolyspora aridisoli</name>
    <dbReference type="NCBI Taxonomy" id="2530385"/>
    <lineage>
        <taxon>Bacteria</taxon>
        <taxon>Bacillati</taxon>
        <taxon>Actinomycetota</taxon>
        <taxon>Actinomycetes</taxon>
        <taxon>Pseudonocardiales</taxon>
        <taxon>Pseudonocardiaceae</taxon>
        <taxon>Saccharopolyspora</taxon>
    </lineage>
</organism>
<dbReference type="RefSeq" id="WP_132618409.1">
    <property type="nucleotide sequence ID" value="NZ_SMKV01000001.1"/>
</dbReference>
<dbReference type="InterPro" id="IPR015421">
    <property type="entry name" value="PyrdxlP-dep_Trfase_major"/>
</dbReference>
<dbReference type="OrthoDB" id="3401800at2"/>
<dbReference type="Gene3D" id="3.40.640.10">
    <property type="entry name" value="Type I PLP-dependent aspartate aminotransferase-like (Major domain)"/>
    <property type="match status" value="1"/>
</dbReference>
<proteinExistence type="predicted"/>
<dbReference type="AlphaFoldDB" id="A0A4R4UW23"/>
<dbReference type="Gene3D" id="3.90.1150.10">
    <property type="entry name" value="Aspartate Aminotransferase, domain 1"/>
    <property type="match status" value="1"/>
</dbReference>
<dbReference type="InterPro" id="IPR015422">
    <property type="entry name" value="PyrdxlP-dep_Trfase_small"/>
</dbReference>
<reference evidence="1 2" key="1">
    <citation type="submission" date="2019-03" db="EMBL/GenBank/DDBJ databases">
        <title>Draft genome sequences of novel Actinobacteria.</title>
        <authorList>
            <person name="Sahin N."/>
            <person name="Ay H."/>
            <person name="Saygin H."/>
        </authorList>
    </citation>
    <scope>NUCLEOTIDE SEQUENCE [LARGE SCALE GENOMIC DNA]</scope>
    <source>
        <strain evidence="1 2">16K404</strain>
    </source>
</reference>
<name>A0A4R4UW23_9PSEU</name>
<sequence length="114" mass="11697">MNSTRQSTRSGGPLAAAWAVLQHVGDDGYLALAKASLGAVEKMVDEDIAAFLVHLDPDSLSQKEFGELLAAAGMGGGAGLPERMAEINAMHAIARPEAAGAPPAESLGLLYRPS</sequence>
<dbReference type="EMBL" id="SMKV01000001">
    <property type="protein sequence ID" value="TDC96778.1"/>
    <property type="molecule type" value="Genomic_DNA"/>
</dbReference>
<dbReference type="Proteomes" id="UP000294744">
    <property type="component" value="Unassembled WGS sequence"/>
</dbReference>
<accession>A0A4R4UW23</accession>
<gene>
    <name evidence="1" type="ORF">E1161_00690</name>
</gene>
<evidence type="ECO:0000313" key="1">
    <source>
        <dbReference type="EMBL" id="TDC96778.1"/>
    </source>
</evidence>
<comment type="caution">
    <text evidence="1">The sequence shown here is derived from an EMBL/GenBank/DDBJ whole genome shotgun (WGS) entry which is preliminary data.</text>
</comment>
<evidence type="ECO:0000313" key="2">
    <source>
        <dbReference type="Proteomes" id="UP000294744"/>
    </source>
</evidence>
<keyword evidence="2" id="KW-1185">Reference proteome</keyword>
<protein>
    <submittedName>
        <fullName evidence="1">Uncharacterized protein</fullName>
    </submittedName>
</protein>